<feature type="region of interest" description="Disordered" evidence="1">
    <location>
        <begin position="52"/>
        <end position="96"/>
    </location>
</feature>
<dbReference type="EMBL" id="CAGKOT010000018">
    <property type="protein sequence ID" value="CAB5363125.1"/>
    <property type="molecule type" value="Genomic_DNA"/>
</dbReference>
<proteinExistence type="predicted"/>
<feature type="compositionally biased region" description="Basic and acidic residues" evidence="1">
    <location>
        <begin position="84"/>
        <end position="96"/>
    </location>
</feature>
<comment type="caution">
    <text evidence="2">The sequence shown here is derived from an EMBL/GenBank/DDBJ whole genome shotgun (WGS) entry which is preliminary data.</text>
</comment>
<dbReference type="AlphaFoldDB" id="A0A915Z573"/>
<feature type="compositionally biased region" description="Basic and acidic residues" evidence="1">
    <location>
        <begin position="57"/>
        <end position="76"/>
    </location>
</feature>
<evidence type="ECO:0000256" key="1">
    <source>
        <dbReference type="SAM" id="MobiDB-lite"/>
    </source>
</evidence>
<protein>
    <submittedName>
        <fullName evidence="2">Uncharacterized protein</fullName>
    </submittedName>
</protein>
<accession>A0A915Z573</accession>
<feature type="compositionally biased region" description="Acidic residues" evidence="1">
    <location>
        <begin position="138"/>
        <end position="154"/>
    </location>
</feature>
<evidence type="ECO:0000313" key="2">
    <source>
        <dbReference type="EMBL" id="CAB5363125.1"/>
    </source>
</evidence>
<evidence type="ECO:0000313" key="3">
    <source>
        <dbReference type="Proteomes" id="UP000684084"/>
    </source>
</evidence>
<feature type="region of interest" description="Disordered" evidence="1">
    <location>
        <begin position="131"/>
        <end position="154"/>
    </location>
</feature>
<organism evidence="2 3">
    <name type="scientific">Rhizophagus irregularis</name>
    <dbReference type="NCBI Taxonomy" id="588596"/>
    <lineage>
        <taxon>Eukaryota</taxon>
        <taxon>Fungi</taxon>
        <taxon>Fungi incertae sedis</taxon>
        <taxon>Mucoromycota</taxon>
        <taxon>Glomeromycotina</taxon>
        <taxon>Glomeromycetes</taxon>
        <taxon>Glomerales</taxon>
        <taxon>Glomeraceae</taxon>
        <taxon>Rhizophagus</taxon>
    </lineage>
</organism>
<gene>
    <name evidence="2" type="ORF">CHRIB12_LOCUS9381</name>
</gene>
<reference evidence="2" key="1">
    <citation type="submission" date="2020-05" db="EMBL/GenBank/DDBJ databases">
        <authorList>
            <person name="Rincon C."/>
            <person name="Sanders R I."/>
            <person name="Robbins C."/>
            <person name="Chaturvedi A."/>
        </authorList>
    </citation>
    <scope>NUCLEOTIDE SEQUENCE</scope>
    <source>
        <strain evidence="2">CHB12</strain>
    </source>
</reference>
<name>A0A915Z573_9GLOM</name>
<dbReference type="OrthoDB" id="10361025at2759"/>
<dbReference type="Proteomes" id="UP000684084">
    <property type="component" value="Unassembled WGS sequence"/>
</dbReference>
<sequence length="184" mass="21407">MLRNKHRKANIATLPFRIRNNFRRLPNRFSQPQDVILSDNDSIETMLQDFEDGNVNGEEHNNDGDDHDYLEQRGDDDYFEQSDDDHLGQRSDLEQHEESDYLMSSESDYLMSSESDYLMSSESDYLMSSESDYLMSSESDEDYATSSLDDADTSSEERLFVDAALAEDKLSSFDGIQRWRINFQ</sequence>